<dbReference type="EMBL" id="ASRX01000049">
    <property type="protein sequence ID" value="EYF03284.1"/>
    <property type="molecule type" value="Genomic_DNA"/>
</dbReference>
<name>A0A017T1Y8_9BACT</name>
<keyword evidence="2" id="KW-1185">Reference proteome</keyword>
<accession>A0A017T1Y8</accession>
<evidence type="ECO:0000313" key="1">
    <source>
        <dbReference type="EMBL" id="EYF03284.1"/>
    </source>
</evidence>
<sequence length="43" mass="4749">MSWNRPDFRALAAPGRLSGAARAVMERCGEAGATAHARRWHTR</sequence>
<comment type="caution">
    <text evidence="1">The sequence shown here is derived from an EMBL/GenBank/DDBJ whole genome shotgun (WGS) entry which is preliminary data.</text>
</comment>
<reference evidence="1 2" key="1">
    <citation type="submission" date="2013-05" db="EMBL/GenBank/DDBJ databases">
        <title>Genome assembly of Chondromyces apiculatus DSM 436.</title>
        <authorList>
            <person name="Sharma G."/>
            <person name="Khatri I."/>
            <person name="Kaur C."/>
            <person name="Mayilraj S."/>
            <person name="Subramanian S."/>
        </authorList>
    </citation>
    <scope>NUCLEOTIDE SEQUENCE [LARGE SCALE GENOMIC DNA]</scope>
    <source>
        <strain evidence="1 2">DSM 436</strain>
    </source>
</reference>
<organism evidence="1 2">
    <name type="scientific">Chondromyces apiculatus DSM 436</name>
    <dbReference type="NCBI Taxonomy" id="1192034"/>
    <lineage>
        <taxon>Bacteria</taxon>
        <taxon>Pseudomonadati</taxon>
        <taxon>Myxococcota</taxon>
        <taxon>Polyangia</taxon>
        <taxon>Polyangiales</taxon>
        <taxon>Polyangiaceae</taxon>
        <taxon>Chondromyces</taxon>
    </lineage>
</organism>
<gene>
    <name evidence="1" type="ORF">CAP_5788</name>
</gene>
<protein>
    <submittedName>
        <fullName evidence="1">Uncharacterized protein</fullName>
    </submittedName>
</protein>
<dbReference type="Proteomes" id="UP000019678">
    <property type="component" value="Unassembled WGS sequence"/>
</dbReference>
<dbReference type="AlphaFoldDB" id="A0A017T1Y8"/>
<proteinExistence type="predicted"/>
<dbReference type="STRING" id="1192034.CAP_5788"/>
<evidence type="ECO:0000313" key="2">
    <source>
        <dbReference type="Proteomes" id="UP000019678"/>
    </source>
</evidence>